<comment type="caution">
    <text evidence="2">The sequence shown here is derived from an EMBL/GenBank/DDBJ whole genome shotgun (WGS) entry which is preliminary data.</text>
</comment>
<dbReference type="Gene3D" id="3.40.50.410">
    <property type="entry name" value="von Willebrand factor, type A domain"/>
    <property type="match status" value="1"/>
</dbReference>
<dbReference type="SMART" id="SM00327">
    <property type="entry name" value="VWA"/>
    <property type="match status" value="1"/>
</dbReference>
<name>A0A317MS44_9GAMM</name>
<accession>A0A317MS44</accession>
<dbReference type="InterPro" id="IPR036465">
    <property type="entry name" value="vWFA_dom_sf"/>
</dbReference>
<organism evidence="2 3">
    <name type="scientific">Plasticicumulans acidivorans</name>
    <dbReference type="NCBI Taxonomy" id="886464"/>
    <lineage>
        <taxon>Bacteria</taxon>
        <taxon>Pseudomonadati</taxon>
        <taxon>Pseudomonadota</taxon>
        <taxon>Gammaproteobacteria</taxon>
        <taxon>Candidatus Competibacteraceae</taxon>
        <taxon>Plasticicumulans</taxon>
    </lineage>
</organism>
<reference evidence="2 3" key="1">
    <citation type="submission" date="2018-05" db="EMBL/GenBank/DDBJ databases">
        <title>Genomic Encyclopedia of Type Strains, Phase IV (KMG-IV): sequencing the most valuable type-strain genomes for metagenomic binning, comparative biology and taxonomic classification.</title>
        <authorList>
            <person name="Goeker M."/>
        </authorList>
    </citation>
    <scope>NUCLEOTIDE SEQUENCE [LARGE SCALE GENOMIC DNA]</scope>
    <source>
        <strain evidence="2 3">DSM 23606</strain>
    </source>
</reference>
<feature type="domain" description="VWFA" evidence="1">
    <location>
        <begin position="214"/>
        <end position="373"/>
    </location>
</feature>
<dbReference type="InterPro" id="IPR008912">
    <property type="entry name" value="Uncharacterised_CoxE"/>
</dbReference>
<dbReference type="InterPro" id="IPR002035">
    <property type="entry name" value="VWF_A"/>
</dbReference>
<dbReference type="PANTHER" id="PTHR30634">
    <property type="entry name" value="OUTER MEMBRANE LOLAB LIPOPROTEIN INSERTION APPARATUS"/>
    <property type="match status" value="1"/>
</dbReference>
<gene>
    <name evidence="2" type="ORF">C7443_10964</name>
</gene>
<dbReference type="EMBL" id="QGTJ01000009">
    <property type="protein sequence ID" value="PWV59811.1"/>
    <property type="molecule type" value="Genomic_DNA"/>
</dbReference>
<evidence type="ECO:0000313" key="3">
    <source>
        <dbReference type="Proteomes" id="UP000246569"/>
    </source>
</evidence>
<dbReference type="PANTHER" id="PTHR30634:SF16">
    <property type="entry name" value="OUTER-MEMBRANE LIPOPROTEIN LOLB"/>
    <property type="match status" value="1"/>
</dbReference>
<sequence>MSASKPSSPSLERWRLVLGRYAETPLPNTLDAERQRIDRALDFLYGREYQGRGLREELGPGSLDASQPTLVDWLSEVRTLFPHDTVELIEKHALQRYGLDELLTDPQTLAKLEPNQALLRTLLTLRGHLKGEVLELARGIVRKVVEELRRRLEADIRPALAGRLNRFRHSPLAVARNFDALGTVRRNLQHYDAENRRLVVEQLRFFERNARRLPWDIILCVDQSGSMVDSVIHSAVMAGILAALPAFRVRLVVFDTSVVDLSDYADDPVETLMSVQLGGGTDIAQAVRYCTQLVENPTRTVLVLITDFCEGAPPGELVRAVARLAEARVRLLGLASLDEQSSPVYDRHMAERLAACGMEIAALTPQRLAHWLLEVIS</sequence>
<dbReference type="AlphaFoldDB" id="A0A317MS44"/>
<evidence type="ECO:0000313" key="2">
    <source>
        <dbReference type="EMBL" id="PWV59811.1"/>
    </source>
</evidence>
<evidence type="ECO:0000259" key="1">
    <source>
        <dbReference type="SMART" id="SM00327"/>
    </source>
</evidence>
<dbReference type="CDD" id="cd01462">
    <property type="entry name" value="VWA_YIEM_type"/>
    <property type="match status" value="1"/>
</dbReference>
<proteinExistence type="predicted"/>
<keyword evidence="3" id="KW-1185">Reference proteome</keyword>
<dbReference type="OrthoDB" id="9789979at2"/>
<dbReference type="Pfam" id="PF05762">
    <property type="entry name" value="VWA_CoxE"/>
    <property type="match status" value="1"/>
</dbReference>
<dbReference type="InterPro" id="IPR050458">
    <property type="entry name" value="LolB"/>
</dbReference>
<protein>
    <submittedName>
        <fullName evidence="2">Mg-chelatase subunit ChlD</fullName>
    </submittedName>
</protein>
<dbReference type="Proteomes" id="UP000246569">
    <property type="component" value="Unassembled WGS sequence"/>
</dbReference>
<dbReference type="RefSeq" id="WP_110019422.1">
    <property type="nucleotide sequence ID" value="NZ_QGTJ01000009.1"/>
</dbReference>
<dbReference type="SUPFAM" id="SSF53300">
    <property type="entry name" value="vWA-like"/>
    <property type="match status" value="1"/>
</dbReference>